<dbReference type="EMBL" id="UINC01023826">
    <property type="protein sequence ID" value="SVA96262.1"/>
    <property type="molecule type" value="Genomic_DNA"/>
</dbReference>
<reference evidence="1" key="1">
    <citation type="submission" date="2018-05" db="EMBL/GenBank/DDBJ databases">
        <authorList>
            <person name="Lanie J.A."/>
            <person name="Ng W.-L."/>
            <person name="Kazmierczak K.M."/>
            <person name="Andrzejewski T.M."/>
            <person name="Davidsen T.M."/>
            <person name="Wayne K.J."/>
            <person name="Tettelin H."/>
            <person name="Glass J.I."/>
            <person name="Rusch D."/>
            <person name="Podicherti R."/>
            <person name="Tsui H.-C.T."/>
            <person name="Winkler M.E."/>
        </authorList>
    </citation>
    <scope>NUCLEOTIDE SEQUENCE</scope>
</reference>
<organism evidence="1">
    <name type="scientific">marine metagenome</name>
    <dbReference type="NCBI Taxonomy" id="408172"/>
    <lineage>
        <taxon>unclassified sequences</taxon>
        <taxon>metagenomes</taxon>
        <taxon>ecological metagenomes</taxon>
    </lineage>
</organism>
<evidence type="ECO:0000313" key="1">
    <source>
        <dbReference type="EMBL" id="SVA96262.1"/>
    </source>
</evidence>
<gene>
    <name evidence="1" type="ORF">METZ01_LOCUS149116</name>
</gene>
<proteinExistence type="predicted"/>
<accession>A0A382A553</accession>
<sequence>MGTSNPNTTPSIKTAKDEIINSLDLEMVLKSLFGSSRNK</sequence>
<protein>
    <submittedName>
        <fullName evidence="1">Uncharacterized protein</fullName>
    </submittedName>
</protein>
<name>A0A382A553_9ZZZZ</name>
<dbReference type="AlphaFoldDB" id="A0A382A553"/>